<dbReference type="GO" id="GO:0020037">
    <property type="term" value="F:heme binding"/>
    <property type="evidence" value="ECO:0007669"/>
    <property type="project" value="InterPro"/>
</dbReference>
<keyword evidence="6" id="KW-0560">Oxidoreductase</keyword>
<feature type="binding site" description="axial binding residue" evidence="5">
    <location>
        <position position="398"/>
    </location>
    <ligand>
        <name>heme</name>
        <dbReference type="ChEBI" id="CHEBI:30413"/>
    </ligand>
    <ligandPart>
        <name>Fe</name>
        <dbReference type="ChEBI" id="CHEBI:18248"/>
    </ligandPart>
</feature>
<dbReference type="PANTHER" id="PTHR24305:SF166">
    <property type="entry name" value="CYTOCHROME P450 12A4, MITOCHONDRIAL-RELATED"/>
    <property type="match status" value="1"/>
</dbReference>
<keyword evidence="8" id="KW-1185">Reference proteome</keyword>
<dbReference type="InterPro" id="IPR002403">
    <property type="entry name" value="Cyt_P450_E_grp-IV"/>
</dbReference>
<sequence>MSMLWLDGLASVVLTKEFALVAAVAWVLGKLVRQEYLSPLAKIPGIRPAVLSEALFVRALLKQDFNEYQRQLHDKYGPVVRIGRNSVSIADPSALRVLYATPRFQKSAQFAVFQVPVDNSFSTRDNELHKKLRRLVAPTFSLSAVLDIEPRIAGAGVDKLLERVAKCADAGDTFDLMAFFYHMTLDVIGAISFGRSFGLQEGSGSDIPQWIEHVMSICMLFTRDVINTRRADSGQYNDVLQRLIDAVDEETGDRLSDEQLISESILQLTTHLLLVNPDCMQRLYEELKSAIPDPSTNICHADVKDLPYLNGVIHESLRMRPVPATGSERTISKGGAHIAGYYLPEGCNVNASMGSIHSLESIFPNAASFKPERWIGNNEQVAEMKHALLTFSMGHRACIGRK</sequence>
<dbReference type="STRING" id="78915.A0A4P9XL25"/>
<keyword evidence="6" id="KW-0503">Monooxygenase</keyword>
<dbReference type="GO" id="GO:0004497">
    <property type="term" value="F:monooxygenase activity"/>
    <property type="evidence" value="ECO:0007669"/>
    <property type="project" value="UniProtKB-KW"/>
</dbReference>
<dbReference type="EMBL" id="KZ992876">
    <property type="protein sequence ID" value="RKP06476.1"/>
    <property type="molecule type" value="Genomic_DNA"/>
</dbReference>
<keyword evidence="3 5" id="KW-0479">Metal-binding</keyword>
<evidence type="ECO:0000256" key="6">
    <source>
        <dbReference type="RuleBase" id="RU000461"/>
    </source>
</evidence>
<dbReference type="GO" id="GO:0016705">
    <property type="term" value="F:oxidoreductase activity, acting on paired donors, with incorporation or reduction of molecular oxygen"/>
    <property type="evidence" value="ECO:0007669"/>
    <property type="project" value="InterPro"/>
</dbReference>
<reference evidence="8" key="1">
    <citation type="journal article" date="2018" name="Nat. Microbiol.">
        <title>Leveraging single-cell genomics to expand the fungal tree of life.</title>
        <authorList>
            <person name="Ahrendt S.R."/>
            <person name="Quandt C.A."/>
            <person name="Ciobanu D."/>
            <person name="Clum A."/>
            <person name="Salamov A."/>
            <person name="Andreopoulos B."/>
            <person name="Cheng J.F."/>
            <person name="Woyke T."/>
            <person name="Pelin A."/>
            <person name="Henrissat B."/>
            <person name="Reynolds N.K."/>
            <person name="Benny G.L."/>
            <person name="Smith M.E."/>
            <person name="James T.Y."/>
            <person name="Grigoriev I.V."/>
        </authorList>
    </citation>
    <scope>NUCLEOTIDE SEQUENCE [LARGE SCALE GENOMIC DNA]</scope>
    <source>
        <strain evidence="8">RSA 1356</strain>
    </source>
</reference>
<dbReference type="Pfam" id="PF00067">
    <property type="entry name" value="p450"/>
    <property type="match status" value="2"/>
</dbReference>
<evidence type="ECO:0000256" key="4">
    <source>
        <dbReference type="ARBA" id="ARBA00023004"/>
    </source>
</evidence>
<organism evidence="7 8">
    <name type="scientific">Thamnocephalis sphaerospora</name>
    <dbReference type="NCBI Taxonomy" id="78915"/>
    <lineage>
        <taxon>Eukaryota</taxon>
        <taxon>Fungi</taxon>
        <taxon>Fungi incertae sedis</taxon>
        <taxon>Zoopagomycota</taxon>
        <taxon>Zoopagomycotina</taxon>
        <taxon>Zoopagomycetes</taxon>
        <taxon>Zoopagales</taxon>
        <taxon>Sigmoideomycetaceae</taxon>
        <taxon>Thamnocephalis</taxon>
    </lineage>
</organism>
<evidence type="ECO:0000313" key="7">
    <source>
        <dbReference type="EMBL" id="RKP06476.1"/>
    </source>
</evidence>
<keyword evidence="4 5" id="KW-0408">Iron</keyword>
<evidence type="ECO:0000313" key="8">
    <source>
        <dbReference type="Proteomes" id="UP000271241"/>
    </source>
</evidence>
<accession>A0A4P9XL25</accession>
<evidence type="ECO:0000256" key="1">
    <source>
        <dbReference type="ARBA" id="ARBA00001971"/>
    </source>
</evidence>
<dbReference type="InterPro" id="IPR001128">
    <property type="entry name" value="Cyt_P450"/>
</dbReference>
<dbReference type="InterPro" id="IPR036396">
    <property type="entry name" value="Cyt_P450_sf"/>
</dbReference>
<dbReference type="PROSITE" id="PS00086">
    <property type="entry name" value="CYTOCHROME_P450"/>
    <property type="match status" value="1"/>
</dbReference>
<name>A0A4P9XL25_9FUNG</name>
<dbReference type="PRINTS" id="PR00385">
    <property type="entry name" value="P450"/>
</dbReference>
<evidence type="ECO:0000256" key="5">
    <source>
        <dbReference type="PIRSR" id="PIRSR602403-1"/>
    </source>
</evidence>
<comment type="cofactor">
    <cofactor evidence="1 5">
        <name>heme</name>
        <dbReference type="ChEBI" id="CHEBI:30413"/>
    </cofactor>
</comment>
<dbReference type="InterPro" id="IPR017972">
    <property type="entry name" value="Cyt_P450_CS"/>
</dbReference>
<keyword evidence="5 6" id="KW-0349">Heme</keyword>
<protein>
    <submittedName>
        <fullName evidence="7">Cytochrome P450</fullName>
    </submittedName>
</protein>
<comment type="similarity">
    <text evidence="2 6">Belongs to the cytochrome P450 family.</text>
</comment>
<dbReference type="PRINTS" id="PR00465">
    <property type="entry name" value="EP450IV"/>
</dbReference>
<evidence type="ECO:0000256" key="2">
    <source>
        <dbReference type="ARBA" id="ARBA00010617"/>
    </source>
</evidence>
<dbReference type="InterPro" id="IPR050121">
    <property type="entry name" value="Cytochrome_P450_monoxygenase"/>
</dbReference>
<dbReference type="OrthoDB" id="3934656at2759"/>
<dbReference type="SUPFAM" id="SSF48264">
    <property type="entry name" value="Cytochrome P450"/>
    <property type="match status" value="1"/>
</dbReference>
<dbReference type="GO" id="GO:0005506">
    <property type="term" value="F:iron ion binding"/>
    <property type="evidence" value="ECO:0007669"/>
    <property type="project" value="InterPro"/>
</dbReference>
<proteinExistence type="inferred from homology"/>
<gene>
    <name evidence="7" type="ORF">THASP1DRAFT_25210</name>
</gene>
<dbReference type="PANTHER" id="PTHR24305">
    <property type="entry name" value="CYTOCHROME P450"/>
    <property type="match status" value="1"/>
</dbReference>
<dbReference type="AlphaFoldDB" id="A0A4P9XL25"/>
<dbReference type="Gene3D" id="1.10.630.10">
    <property type="entry name" value="Cytochrome P450"/>
    <property type="match status" value="1"/>
</dbReference>
<evidence type="ECO:0000256" key="3">
    <source>
        <dbReference type="ARBA" id="ARBA00022723"/>
    </source>
</evidence>
<dbReference type="Proteomes" id="UP000271241">
    <property type="component" value="Unassembled WGS sequence"/>
</dbReference>